<gene>
    <name evidence="2" type="ORF">FSC454_03650</name>
</gene>
<dbReference type="InterPro" id="IPR002559">
    <property type="entry name" value="Transposase_11"/>
</dbReference>
<organism evidence="2 3">
    <name type="scientific">Francisella hispaniensis FSC454</name>
    <dbReference type="NCBI Taxonomy" id="1088883"/>
    <lineage>
        <taxon>Bacteria</taxon>
        <taxon>Pseudomonadati</taxon>
        <taxon>Pseudomonadota</taxon>
        <taxon>Gammaproteobacteria</taxon>
        <taxon>Thiotrichales</taxon>
        <taxon>Francisellaceae</taxon>
        <taxon>Francisella</taxon>
    </lineage>
</organism>
<dbReference type="Proteomes" id="UP000182459">
    <property type="component" value="Chromosome"/>
</dbReference>
<name>A0AAC9J9J3_9GAMM</name>
<dbReference type="Pfam" id="PF01609">
    <property type="entry name" value="DDE_Tnp_1"/>
    <property type="match status" value="1"/>
</dbReference>
<dbReference type="AlphaFoldDB" id="A0AAC9J9J3"/>
<dbReference type="GO" id="GO:0006313">
    <property type="term" value="P:DNA transposition"/>
    <property type="evidence" value="ECO:0007669"/>
    <property type="project" value="InterPro"/>
</dbReference>
<dbReference type="KEGG" id="fhi:FSC454_03650"/>
<protein>
    <recommendedName>
        <fullName evidence="1">Transposase IS4-like domain-containing protein</fullName>
    </recommendedName>
</protein>
<sequence length="125" mass="13864">MVDLLSVKAHACASSYEINSNKIHALGRSAGGFTTKIHTVTDALGNPVRFILSVGNVHDIIPSQDLLKGIKNAQILADKAYFSEDNIKFLIKNGNIAIIPAKENYTKDHSRFHEQNFLKKVVKYI</sequence>
<dbReference type="EMBL" id="CP018093">
    <property type="protein sequence ID" value="APD50288.1"/>
    <property type="molecule type" value="Genomic_DNA"/>
</dbReference>
<reference evidence="2 3" key="1">
    <citation type="submission" date="2016-11" db="EMBL/GenBank/DDBJ databases">
        <authorList>
            <person name="Hagglund E."/>
            <person name="Bystrom M."/>
            <person name="Naslund J."/>
            <person name="Stenberg P."/>
            <person name="Sjodin A."/>
        </authorList>
    </citation>
    <scope>NUCLEOTIDE SEQUENCE [LARGE SCALE GENOMIC DNA]</scope>
    <source>
        <strain evidence="2 3">CCUG 58020</strain>
    </source>
</reference>
<feature type="domain" description="Transposase IS4-like" evidence="1">
    <location>
        <begin position="33"/>
        <end position="107"/>
    </location>
</feature>
<accession>A0AAC9J9J3</accession>
<keyword evidence="3" id="KW-1185">Reference proteome</keyword>
<dbReference type="RefSeq" id="WP_071794781.1">
    <property type="nucleotide sequence ID" value="NZ_CP018093.1"/>
</dbReference>
<evidence type="ECO:0000313" key="3">
    <source>
        <dbReference type="Proteomes" id="UP000182459"/>
    </source>
</evidence>
<dbReference type="GO" id="GO:0003677">
    <property type="term" value="F:DNA binding"/>
    <property type="evidence" value="ECO:0007669"/>
    <property type="project" value="InterPro"/>
</dbReference>
<evidence type="ECO:0000259" key="1">
    <source>
        <dbReference type="Pfam" id="PF01609"/>
    </source>
</evidence>
<proteinExistence type="predicted"/>
<dbReference type="GO" id="GO:0004803">
    <property type="term" value="F:transposase activity"/>
    <property type="evidence" value="ECO:0007669"/>
    <property type="project" value="InterPro"/>
</dbReference>
<evidence type="ECO:0000313" key="2">
    <source>
        <dbReference type="EMBL" id="APD50288.1"/>
    </source>
</evidence>